<feature type="compositionally biased region" description="Low complexity" evidence="1">
    <location>
        <begin position="29"/>
        <end position="42"/>
    </location>
</feature>
<dbReference type="EMBL" id="HBUE01037998">
    <property type="protein sequence ID" value="CAG6459582.1"/>
    <property type="molecule type" value="Transcribed_RNA"/>
</dbReference>
<dbReference type="AlphaFoldDB" id="A0A8D8P2A7"/>
<name>A0A8D8P2A7_CULPI</name>
<sequence length="119" mass="12516">MRHSWKEGNSVGGWPVQAPDDLQGRLPDQPAQVQVRAAAVPPERVPVRDGLSVAAGRGEGLAPGHHHQADPARHPGPAERAQHQGPGPGGGLHYLLSKPSRVREARPSTGQSHGCHGID</sequence>
<accession>A0A8D8P2A7</accession>
<dbReference type="EMBL" id="HBUE01316778">
    <property type="protein sequence ID" value="CAG6586132.1"/>
    <property type="molecule type" value="Transcribed_RNA"/>
</dbReference>
<dbReference type="EMBL" id="HBUE01316779">
    <property type="protein sequence ID" value="CAG6586134.1"/>
    <property type="molecule type" value="Transcribed_RNA"/>
</dbReference>
<proteinExistence type="predicted"/>
<evidence type="ECO:0000313" key="2">
    <source>
        <dbReference type="EMBL" id="CAG6586134.1"/>
    </source>
</evidence>
<reference evidence="2" key="1">
    <citation type="submission" date="2021-05" db="EMBL/GenBank/DDBJ databases">
        <authorList>
            <person name="Alioto T."/>
            <person name="Alioto T."/>
            <person name="Gomez Garrido J."/>
        </authorList>
    </citation>
    <scope>NUCLEOTIDE SEQUENCE</scope>
</reference>
<dbReference type="EMBL" id="HBUE01210373">
    <property type="protein sequence ID" value="CAG6534231.1"/>
    <property type="molecule type" value="Transcribed_RNA"/>
</dbReference>
<feature type="compositionally biased region" description="Basic and acidic residues" evidence="1">
    <location>
        <begin position="67"/>
        <end position="82"/>
    </location>
</feature>
<feature type="region of interest" description="Disordered" evidence="1">
    <location>
        <begin position="1"/>
        <end position="119"/>
    </location>
</feature>
<organism evidence="2">
    <name type="scientific">Culex pipiens</name>
    <name type="common">House mosquito</name>
    <dbReference type="NCBI Taxonomy" id="7175"/>
    <lineage>
        <taxon>Eukaryota</taxon>
        <taxon>Metazoa</taxon>
        <taxon>Ecdysozoa</taxon>
        <taxon>Arthropoda</taxon>
        <taxon>Hexapoda</taxon>
        <taxon>Insecta</taxon>
        <taxon>Pterygota</taxon>
        <taxon>Neoptera</taxon>
        <taxon>Endopterygota</taxon>
        <taxon>Diptera</taxon>
        <taxon>Nematocera</taxon>
        <taxon>Culicoidea</taxon>
        <taxon>Culicidae</taxon>
        <taxon>Culicinae</taxon>
        <taxon>Culicini</taxon>
        <taxon>Culex</taxon>
        <taxon>Culex</taxon>
    </lineage>
</organism>
<dbReference type="EMBL" id="HBUE01210374">
    <property type="protein sequence ID" value="CAG6534233.1"/>
    <property type="molecule type" value="Transcribed_RNA"/>
</dbReference>
<evidence type="ECO:0000256" key="1">
    <source>
        <dbReference type="SAM" id="MobiDB-lite"/>
    </source>
</evidence>
<protein>
    <submittedName>
        <fullName evidence="2">(northern house mosquito) hypothetical protein</fullName>
    </submittedName>
</protein>